<protein>
    <submittedName>
        <fullName evidence="4">Putative pyridoxal phosphate-dependent enzyme</fullName>
    </submittedName>
</protein>
<comment type="cofactor">
    <cofactor evidence="1 3">
        <name>pyridoxal 5'-phosphate</name>
        <dbReference type="ChEBI" id="CHEBI:597326"/>
    </cofactor>
</comment>
<keyword evidence="5" id="KW-1185">Reference proteome</keyword>
<evidence type="ECO:0000313" key="4">
    <source>
        <dbReference type="EMBL" id="AMY08151.1"/>
    </source>
</evidence>
<dbReference type="GO" id="GO:0004125">
    <property type="term" value="F:L-seryl-tRNA(Sec) selenium transferase activity"/>
    <property type="evidence" value="ECO:0007669"/>
    <property type="project" value="TreeGrafter"/>
</dbReference>
<reference evidence="4 5" key="1">
    <citation type="journal article" date="2016" name="Genome Announc.">
        <title>First Complete Genome Sequence of a Subdivision 6 Acidobacterium Strain.</title>
        <authorList>
            <person name="Huang S."/>
            <person name="Vieira S."/>
            <person name="Bunk B."/>
            <person name="Riedel T."/>
            <person name="Sproer C."/>
            <person name="Overmann J."/>
        </authorList>
    </citation>
    <scope>NUCLEOTIDE SEQUENCE [LARGE SCALE GENOMIC DNA]</scope>
    <source>
        <strain evidence="5">DSM 100886 HEG_-6_39</strain>
    </source>
</reference>
<dbReference type="GO" id="GO:0030170">
    <property type="term" value="F:pyridoxal phosphate binding"/>
    <property type="evidence" value="ECO:0007669"/>
    <property type="project" value="InterPro"/>
</dbReference>
<dbReference type="SUPFAM" id="SSF53383">
    <property type="entry name" value="PLP-dependent transferases"/>
    <property type="match status" value="1"/>
</dbReference>
<proteinExistence type="inferred from homology"/>
<dbReference type="EMBL" id="CP015136">
    <property type="protein sequence ID" value="AMY08151.1"/>
    <property type="molecule type" value="Genomic_DNA"/>
</dbReference>
<accession>A0A143PI18</accession>
<evidence type="ECO:0000256" key="1">
    <source>
        <dbReference type="ARBA" id="ARBA00001933"/>
    </source>
</evidence>
<dbReference type="KEGG" id="abac:LuPra_01339"/>
<dbReference type="AlphaFoldDB" id="A0A143PI18"/>
<sequence>MQDDIQFDSQHDGVTRRDLFRIGNVLAMPVLMGAASTRVDGAAAGPLKPGPEIYQSIGVEPVINCRGTFTIIGGSVERPEVRAAMDAASRYFVQIDELAAAVGQRLAELTGAEWGMVSGGCAAGLKHVTAACVTGGNPERLVRIPDLTGFDKTEVVSPRYSRNVYDAAVRNVGVTMITVETIEELERSLGPRTAMIYLLAGDESTSGPMSLENVAKVARPKNIPILIDAAAEGLTRPNVHLQAGADVVAYSGGKALRGPQCAGLLLGRKDLLLSAWQASAPHHGAGRDNKVGREETLGMLAAVEAWMTRDHAAEWKTWLGWLDTVAKRVSAIPGVTTGVREPNGLSNRSPSLSITWDPAKLHITGPELADQLARTKPRIAVGAGGGRPGAGAEGMTSISVTAWMMQPGDDKVAADRIHGVLNATRAPRVTEMRAPSVNVAGRWDVDITFSSSQGRHSLMVEQDGNWLQGAHQGDFSARDLTGMVEGSDVVIRSVERRPGSSVTFTFSGTASGDTMSGQIHMGEYLTATFKATRHKYGGQRTRITVPQGPPLAT</sequence>
<dbReference type="InterPro" id="IPR015421">
    <property type="entry name" value="PyrdxlP-dep_Trfase_major"/>
</dbReference>
<dbReference type="GO" id="GO:0019346">
    <property type="term" value="P:transsulfuration"/>
    <property type="evidence" value="ECO:0007669"/>
    <property type="project" value="InterPro"/>
</dbReference>
<organism evidence="4 5">
    <name type="scientific">Luteitalea pratensis</name>
    <dbReference type="NCBI Taxonomy" id="1855912"/>
    <lineage>
        <taxon>Bacteria</taxon>
        <taxon>Pseudomonadati</taxon>
        <taxon>Acidobacteriota</taxon>
        <taxon>Vicinamibacteria</taxon>
        <taxon>Vicinamibacterales</taxon>
        <taxon>Vicinamibacteraceae</taxon>
        <taxon>Luteitalea</taxon>
    </lineage>
</organism>
<dbReference type="Gene3D" id="3.40.640.10">
    <property type="entry name" value="Type I PLP-dependent aspartate aminotransferase-like (Major domain)"/>
    <property type="match status" value="1"/>
</dbReference>
<reference evidence="5" key="2">
    <citation type="submission" date="2016-04" db="EMBL/GenBank/DDBJ databases">
        <title>First Complete Genome Sequence of a Subdivision 6 Acidobacterium.</title>
        <authorList>
            <person name="Huang S."/>
            <person name="Vieira S."/>
            <person name="Bunk B."/>
            <person name="Riedel T."/>
            <person name="Sproeer C."/>
            <person name="Overmann J."/>
        </authorList>
    </citation>
    <scope>NUCLEOTIDE SEQUENCE [LARGE SCALE GENOMIC DNA]</scope>
    <source>
        <strain evidence="5">DSM 100886 HEG_-6_39</strain>
    </source>
</reference>
<dbReference type="PANTHER" id="PTHR32328:SF0">
    <property type="entry name" value="L-SERYL-TRNA(SEC) SELENIUM TRANSFERASE"/>
    <property type="match status" value="1"/>
</dbReference>
<evidence type="ECO:0000256" key="2">
    <source>
        <dbReference type="ARBA" id="ARBA00022898"/>
    </source>
</evidence>
<dbReference type="Proteomes" id="UP000076079">
    <property type="component" value="Chromosome"/>
</dbReference>
<dbReference type="STRING" id="1855912.LuPra_01339"/>
<evidence type="ECO:0000313" key="5">
    <source>
        <dbReference type="Proteomes" id="UP000076079"/>
    </source>
</evidence>
<name>A0A143PI18_LUTPR</name>
<comment type="similarity">
    <text evidence="3">Belongs to the trans-sulfuration enzymes family.</text>
</comment>
<gene>
    <name evidence="4" type="ORF">LuPra_01339</name>
</gene>
<dbReference type="Pfam" id="PF01053">
    <property type="entry name" value="Cys_Met_Meta_PP"/>
    <property type="match status" value="1"/>
</dbReference>
<dbReference type="PANTHER" id="PTHR32328">
    <property type="entry name" value="L-SERYL-TRNA(SEC) SELENIUM TRANSFERASE"/>
    <property type="match status" value="1"/>
</dbReference>
<keyword evidence="2 3" id="KW-0663">Pyridoxal phosphate</keyword>
<dbReference type="InterPro" id="IPR000277">
    <property type="entry name" value="Cys/Met-Metab_PyrdxlP-dep_enz"/>
</dbReference>
<dbReference type="RefSeq" id="WP_234800761.1">
    <property type="nucleotide sequence ID" value="NZ_CP015136.1"/>
</dbReference>
<dbReference type="InterPro" id="IPR015424">
    <property type="entry name" value="PyrdxlP-dep_Trfase"/>
</dbReference>
<evidence type="ECO:0000256" key="3">
    <source>
        <dbReference type="RuleBase" id="RU362118"/>
    </source>
</evidence>